<dbReference type="InterPro" id="IPR014752">
    <property type="entry name" value="Arrestin-like_C"/>
</dbReference>
<evidence type="ECO:0000256" key="1">
    <source>
        <dbReference type="SAM" id="MobiDB-lite"/>
    </source>
</evidence>
<evidence type="ECO:0000259" key="2">
    <source>
        <dbReference type="Pfam" id="PF00339"/>
    </source>
</evidence>
<dbReference type="Proteomes" id="UP000256964">
    <property type="component" value="Unassembled WGS sequence"/>
</dbReference>
<dbReference type="InterPro" id="IPR050357">
    <property type="entry name" value="Arrestin_domain-protein"/>
</dbReference>
<dbReference type="Pfam" id="PF00339">
    <property type="entry name" value="Arrestin_N"/>
    <property type="match status" value="1"/>
</dbReference>
<sequence length="470" mass="53070">MKASEASSSAVLRVHPSTMFSRLVSSSSPSPFVIHTPPLVYSAGSTVDGEVEMDFRQLREQSVEEIRVRLYGSSETYIYRNNLRTVHREEIRLVDENLSLWRRGGAYPPAGSDTLRVPFSFTLPDTLPPTFRHDTPEESAAVRYALSAVGVRKGVLNFNKKYYIPIAVLPKDEIGAKIREDAEREVRRWKTHEREERIRKGLWGEYAKVKVELSLPDIPVLPLFSAIPYTVRVETTTPPQTRAKVGESSRPIFPPVPPSPHEIDFRLLRRLHMRAEIQGSISTADIATFLGGKEKERERVPVDCEFPQKEWVPVGMQQHGREKQRPGAESASGSGSRSHSANEKGEEAKGVWIQRASFHSVFTLRCPPTFGVQNIQCEVRLASHPHICERVVWLRSRFIQYILALTVRFPGIGNNIRLELPVKVTSGIVTSVPRQLSNEAEPSASHAKALDLPPTYWDVNDDDWGEEKKQ</sequence>
<dbReference type="AlphaFoldDB" id="A0A371D5J0"/>
<dbReference type="OrthoDB" id="2742096at2759"/>
<dbReference type="GO" id="GO:0005737">
    <property type="term" value="C:cytoplasm"/>
    <property type="evidence" value="ECO:0007669"/>
    <property type="project" value="TreeGrafter"/>
</dbReference>
<protein>
    <recommendedName>
        <fullName evidence="2">Arrestin-like N-terminal domain-containing protein</fullName>
    </recommendedName>
</protein>
<dbReference type="EMBL" id="KZ857416">
    <property type="protein sequence ID" value="RDX47806.1"/>
    <property type="molecule type" value="Genomic_DNA"/>
</dbReference>
<feature type="compositionally biased region" description="Low complexity" evidence="1">
    <location>
        <begin position="327"/>
        <end position="339"/>
    </location>
</feature>
<dbReference type="SUPFAM" id="SSF81296">
    <property type="entry name" value="E set domains"/>
    <property type="match status" value="1"/>
</dbReference>
<name>A0A371D5J0_9APHY</name>
<reference evidence="3 4" key="1">
    <citation type="journal article" date="2018" name="Biotechnol. Biofuels">
        <title>Integrative visual omics of the white-rot fungus Polyporus brumalis exposes the biotechnological potential of its oxidative enzymes for delignifying raw plant biomass.</title>
        <authorList>
            <person name="Miyauchi S."/>
            <person name="Rancon A."/>
            <person name="Drula E."/>
            <person name="Hage H."/>
            <person name="Chaduli D."/>
            <person name="Favel A."/>
            <person name="Grisel S."/>
            <person name="Henrissat B."/>
            <person name="Herpoel-Gimbert I."/>
            <person name="Ruiz-Duenas F.J."/>
            <person name="Chevret D."/>
            <person name="Hainaut M."/>
            <person name="Lin J."/>
            <person name="Wang M."/>
            <person name="Pangilinan J."/>
            <person name="Lipzen A."/>
            <person name="Lesage-Meessen L."/>
            <person name="Navarro D."/>
            <person name="Riley R."/>
            <person name="Grigoriev I.V."/>
            <person name="Zhou S."/>
            <person name="Raouche S."/>
            <person name="Rosso M.N."/>
        </authorList>
    </citation>
    <scope>NUCLEOTIDE SEQUENCE [LARGE SCALE GENOMIC DNA]</scope>
    <source>
        <strain evidence="3 4">BRFM 1820</strain>
    </source>
</reference>
<dbReference type="GO" id="GO:0015031">
    <property type="term" value="P:protein transport"/>
    <property type="evidence" value="ECO:0007669"/>
    <property type="project" value="TreeGrafter"/>
</dbReference>
<dbReference type="InterPro" id="IPR011021">
    <property type="entry name" value="Arrestin-like_N"/>
</dbReference>
<keyword evidence="4" id="KW-1185">Reference proteome</keyword>
<feature type="domain" description="Arrestin-like N-terminal" evidence="2">
    <location>
        <begin position="35"/>
        <end position="167"/>
    </location>
</feature>
<dbReference type="STRING" id="139420.A0A371D5J0"/>
<dbReference type="InterPro" id="IPR014756">
    <property type="entry name" value="Ig_E-set"/>
</dbReference>
<accession>A0A371D5J0</accession>
<dbReference type="Gene3D" id="2.60.40.640">
    <property type="match status" value="1"/>
</dbReference>
<dbReference type="PANTHER" id="PTHR11188">
    <property type="entry name" value="ARRESTIN DOMAIN CONTAINING PROTEIN"/>
    <property type="match status" value="1"/>
</dbReference>
<dbReference type="PANTHER" id="PTHR11188:SF17">
    <property type="entry name" value="FI21816P1"/>
    <property type="match status" value="1"/>
</dbReference>
<gene>
    <name evidence="3" type="ORF">OH76DRAFT_718362</name>
</gene>
<organism evidence="3 4">
    <name type="scientific">Lentinus brumalis</name>
    <dbReference type="NCBI Taxonomy" id="2498619"/>
    <lineage>
        <taxon>Eukaryota</taxon>
        <taxon>Fungi</taxon>
        <taxon>Dikarya</taxon>
        <taxon>Basidiomycota</taxon>
        <taxon>Agaricomycotina</taxon>
        <taxon>Agaricomycetes</taxon>
        <taxon>Polyporales</taxon>
        <taxon>Polyporaceae</taxon>
        <taxon>Lentinus</taxon>
    </lineage>
</organism>
<evidence type="ECO:0000313" key="4">
    <source>
        <dbReference type="Proteomes" id="UP000256964"/>
    </source>
</evidence>
<evidence type="ECO:0000313" key="3">
    <source>
        <dbReference type="EMBL" id="RDX47806.1"/>
    </source>
</evidence>
<feature type="region of interest" description="Disordered" evidence="1">
    <location>
        <begin position="313"/>
        <end position="348"/>
    </location>
</feature>
<proteinExistence type="predicted"/>